<protein>
    <submittedName>
        <fullName evidence="2">Uncharacterized protein</fullName>
    </submittedName>
</protein>
<dbReference type="AlphaFoldDB" id="A0A939KRD0"/>
<reference evidence="2" key="1">
    <citation type="submission" date="2021-03" db="EMBL/GenBank/DDBJ databases">
        <title>The complete genome sequence of Acetobacter sp. TBRC 12339.</title>
        <authorList>
            <person name="Charoenyingcharoen P."/>
            <person name="Yukphan P."/>
        </authorList>
    </citation>
    <scope>NUCLEOTIDE SEQUENCE</scope>
    <source>
        <strain evidence="2">TBRC 12339</strain>
    </source>
</reference>
<keyword evidence="1" id="KW-0732">Signal</keyword>
<feature type="chain" id="PRO_5037165920" evidence="1">
    <location>
        <begin position="26"/>
        <end position="271"/>
    </location>
</feature>
<proteinExistence type="predicted"/>
<gene>
    <name evidence="2" type="ORF">J2D77_16155</name>
</gene>
<comment type="caution">
    <text evidence="2">The sequence shown here is derived from an EMBL/GenBank/DDBJ whole genome shotgun (WGS) entry which is preliminary data.</text>
</comment>
<feature type="signal peptide" evidence="1">
    <location>
        <begin position="1"/>
        <end position="25"/>
    </location>
</feature>
<evidence type="ECO:0000256" key="1">
    <source>
        <dbReference type="SAM" id="SignalP"/>
    </source>
</evidence>
<dbReference type="Proteomes" id="UP000664073">
    <property type="component" value="Unassembled WGS sequence"/>
</dbReference>
<organism evidence="2 3">
    <name type="scientific">Acetobacter garciniae</name>
    <dbReference type="NCBI Taxonomy" id="2817435"/>
    <lineage>
        <taxon>Bacteria</taxon>
        <taxon>Pseudomonadati</taxon>
        <taxon>Pseudomonadota</taxon>
        <taxon>Alphaproteobacteria</taxon>
        <taxon>Acetobacterales</taxon>
        <taxon>Acetobacteraceae</taxon>
        <taxon>Acetobacter</taxon>
    </lineage>
</organism>
<sequence>MNTHFLLRAACCATLGLAPLAAARAQDNPAGSASIVRSIPTQEAGQGVANDEHFIYAINNSAIGKYDRRTGQRVALWQGDPALYRHINSCQIHDGKLVCAMSNFPASPMTSSVEWFDPATMRHIGSHSFGPGTGSLTWIDWHDGNWWACFANYDVEGSDGGRDHRATVFVRMTPQFERTEAWLFPEEVLERVKPFSISGGRWGKDGLLYVTGHSRPEMYVLALPEAGGRLRYVRTLPMATEGQAFDWDQTAPRQIWSIQRKTREVVESRLP</sequence>
<evidence type="ECO:0000313" key="2">
    <source>
        <dbReference type="EMBL" id="MBO1326682.1"/>
    </source>
</evidence>
<dbReference type="RefSeq" id="WP_207847509.1">
    <property type="nucleotide sequence ID" value="NZ_JAFVMH010000014.1"/>
</dbReference>
<keyword evidence="3" id="KW-1185">Reference proteome</keyword>
<name>A0A939KRD0_9PROT</name>
<evidence type="ECO:0000313" key="3">
    <source>
        <dbReference type="Proteomes" id="UP000664073"/>
    </source>
</evidence>
<dbReference type="EMBL" id="JAFVMH010000014">
    <property type="protein sequence ID" value="MBO1326682.1"/>
    <property type="molecule type" value="Genomic_DNA"/>
</dbReference>
<accession>A0A939KRD0</accession>
<dbReference type="SUPFAM" id="SSF69322">
    <property type="entry name" value="Tricorn protease domain 2"/>
    <property type="match status" value="1"/>
</dbReference>